<evidence type="ECO:0000313" key="2">
    <source>
        <dbReference type="EMBL" id="MCE0481411.1"/>
    </source>
</evidence>
<feature type="region of interest" description="Disordered" evidence="1">
    <location>
        <begin position="1"/>
        <end position="27"/>
    </location>
</feature>
<dbReference type="EMBL" id="JACEIK010005402">
    <property type="protein sequence ID" value="MCE0481411.1"/>
    <property type="molecule type" value="Genomic_DNA"/>
</dbReference>
<evidence type="ECO:0000313" key="3">
    <source>
        <dbReference type="Proteomes" id="UP000823775"/>
    </source>
</evidence>
<gene>
    <name evidence="2" type="ORF">HAX54_039171</name>
</gene>
<keyword evidence="3" id="KW-1185">Reference proteome</keyword>
<sequence>MTRLALTSPSYEFPTSRQSSEPSFPLPTEDWAPVALSRALDLNAVSSGSFKVTQSGKHETLTFVRIVPFGYGVNMESLGASRCEQ</sequence>
<accession>A0ABS8VLI8</accession>
<name>A0ABS8VLI8_DATST</name>
<proteinExistence type="predicted"/>
<protein>
    <submittedName>
        <fullName evidence="2">Uncharacterized protein</fullName>
    </submittedName>
</protein>
<reference evidence="2 3" key="1">
    <citation type="journal article" date="2021" name="BMC Genomics">
        <title>Datura genome reveals duplications of psychoactive alkaloid biosynthetic genes and high mutation rate following tissue culture.</title>
        <authorList>
            <person name="Rajewski A."/>
            <person name="Carter-House D."/>
            <person name="Stajich J."/>
            <person name="Litt A."/>
        </authorList>
    </citation>
    <scope>NUCLEOTIDE SEQUENCE [LARGE SCALE GENOMIC DNA]</scope>
    <source>
        <strain evidence="2">AR-01</strain>
    </source>
</reference>
<evidence type="ECO:0000256" key="1">
    <source>
        <dbReference type="SAM" id="MobiDB-lite"/>
    </source>
</evidence>
<dbReference type="Proteomes" id="UP000823775">
    <property type="component" value="Unassembled WGS sequence"/>
</dbReference>
<feature type="compositionally biased region" description="Polar residues" evidence="1">
    <location>
        <begin position="1"/>
        <end position="22"/>
    </location>
</feature>
<organism evidence="2 3">
    <name type="scientific">Datura stramonium</name>
    <name type="common">Jimsonweed</name>
    <name type="synonym">Common thornapple</name>
    <dbReference type="NCBI Taxonomy" id="4076"/>
    <lineage>
        <taxon>Eukaryota</taxon>
        <taxon>Viridiplantae</taxon>
        <taxon>Streptophyta</taxon>
        <taxon>Embryophyta</taxon>
        <taxon>Tracheophyta</taxon>
        <taxon>Spermatophyta</taxon>
        <taxon>Magnoliopsida</taxon>
        <taxon>eudicotyledons</taxon>
        <taxon>Gunneridae</taxon>
        <taxon>Pentapetalae</taxon>
        <taxon>asterids</taxon>
        <taxon>lamiids</taxon>
        <taxon>Solanales</taxon>
        <taxon>Solanaceae</taxon>
        <taxon>Solanoideae</taxon>
        <taxon>Datureae</taxon>
        <taxon>Datura</taxon>
    </lineage>
</organism>
<comment type="caution">
    <text evidence="2">The sequence shown here is derived from an EMBL/GenBank/DDBJ whole genome shotgun (WGS) entry which is preliminary data.</text>
</comment>